<evidence type="ECO:0008006" key="4">
    <source>
        <dbReference type="Google" id="ProtNLM"/>
    </source>
</evidence>
<keyword evidence="3" id="KW-1185">Reference proteome</keyword>
<feature type="transmembrane region" description="Helical" evidence="1">
    <location>
        <begin position="12"/>
        <end position="33"/>
    </location>
</feature>
<keyword evidence="1" id="KW-0812">Transmembrane</keyword>
<dbReference type="Gene3D" id="1.10.167.10">
    <property type="entry name" value="Regulator of G-protein Signalling 4, domain 2"/>
    <property type="match status" value="1"/>
</dbReference>
<comment type="caution">
    <text evidence="2">The sequence shown here is derived from an EMBL/GenBank/DDBJ whole genome shotgun (WGS) entry which is preliminary data.</text>
</comment>
<evidence type="ECO:0000313" key="3">
    <source>
        <dbReference type="Proteomes" id="UP000799444"/>
    </source>
</evidence>
<feature type="transmembrane region" description="Helical" evidence="1">
    <location>
        <begin position="45"/>
        <end position="69"/>
    </location>
</feature>
<evidence type="ECO:0000313" key="2">
    <source>
        <dbReference type="EMBL" id="KAF2735269.1"/>
    </source>
</evidence>
<feature type="transmembrane region" description="Helical" evidence="1">
    <location>
        <begin position="273"/>
        <end position="294"/>
    </location>
</feature>
<accession>A0A9P4V260</accession>
<proteinExistence type="predicted"/>
<dbReference type="AlphaFoldDB" id="A0A9P4V260"/>
<dbReference type="OrthoDB" id="5313079at2759"/>
<dbReference type="SUPFAM" id="SSF48097">
    <property type="entry name" value="Regulator of G-protein signaling, RGS"/>
    <property type="match status" value="1"/>
</dbReference>
<feature type="transmembrane region" description="Helical" evidence="1">
    <location>
        <begin position="234"/>
        <end position="253"/>
    </location>
</feature>
<feature type="transmembrane region" description="Helical" evidence="1">
    <location>
        <begin position="81"/>
        <end position="102"/>
    </location>
</feature>
<dbReference type="Proteomes" id="UP000799444">
    <property type="component" value="Unassembled WGS sequence"/>
</dbReference>
<name>A0A9P4V260_9PLEO</name>
<keyword evidence="1" id="KW-1133">Transmembrane helix</keyword>
<gene>
    <name evidence="2" type="ORF">EJ04DRAFT_435303</name>
</gene>
<feature type="transmembrane region" description="Helical" evidence="1">
    <location>
        <begin position="203"/>
        <end position="222"/>
    </location>
</feature>
<dbReference type="InterPro" id="IPR036305">
    <property type="entry name" value="RGS_sf"/>
</dbReference>
<keyword evidence="1" id="KW-0472">Membrane</keyword>
<reference evidence="2" key="1">
    <citation type="journal article" date="2020" name="Stud. Mycol.">
        <title>101 Dothideomycetes genomes: a test case for predicting lifestyles and emergence of pathogens.</title>
        <authorList>
            <person name="Haridas S."/>
            <person name="Albert R."/>
            <person name="Binder M."/>
            <person name="Bloem J."/>
            <person name="Labutti K."/>
            <person name="Salamov A."/>
            <person name="Andreopoulos B."/>
            <person name="Baker S."/>
            <person name="Barry K."/>
            <person name="Bills G."/>
            <person name="Bluhm B."/>
            <person name="Cannon C."/>
            <person name="Castanera R."/>
            <person name="Culley D."/>
            <person name="Daum C."/>
            <person name="Ezra D."/>
            <person name="Gonzalez J."/>
            <person name="Henrissat B."/>
            <person name="Kuo A."/>
            <person name="Liang C."/>
            <person name="Lipzen A."/>
            <person name="Lutzoni F."/>
            <person name="Magnuson J."/>
            <person name="Mondo S."/>
            <person name="Nolan M."/>
            <person name="Ohm R."/>
            <person name="Pangilinan J."/>
            <person name="Park H.-J."/>
            <person name="Ramirez L."/>
            <person name="Alfaro M."/>
            <person name="Sun H."/>
            <person name="Tritt A."/>
            <person name="Yoshinaga Y."/>
            <person name="Zwiers L.-H."/>
            <person name="Turgeon B."/>
            <person name="Goodwin S."/>
            <person name="Spatafora J."/>
            <person name="Crous P."/>
            <person name="Grigoriev I."/>
        </authorList>
    </citation>
    <scope>NUCLEOTIDE SEQUENCE</scope>
    <source>
        <strain evidence="2">CBS 125425</strain>
    </source>
</reference>
<evidence type="ECO:0000256" key="1">
    <source>
        <dbReference type="SAM" id="Phobius"/>
    </source>
</evidence>
<feature type="transmembrane region" description="Helical" evidence="1">
    <location>
        <begin position="151"/>
        <end position="171"/>
    </location>
</feature>
<organism evidence="2 3">
    <name type="scientific">Polyplosphaeria fusca</name>
    <dbReference type="NCBI Taxonomy" id="682080"/>
    <lineage>
        <taxon>Eukaryota</taxon>
        <taxon>Fungi</taxon>
        <taxon>Dikarya</taxon>
        <taxon>Ascomycota</taxon>
        <taxon>Pezizomycotina</taxon>
        <taxon>Dothideomycetes</taxon>
        <taxon>Pleosporomycetidae</taxon>
        <taxon>Pleosporales</taxon>
        <taxon>Tetraplosphaeriaceae</taxon>
        <taxon>Polyplosphaeria</taxon>
    </lineage>
</organism>
<sequence length="592" mass="66354">MAKANLDSLGWAYIGITIAWTVALFAGMFYLHLHRHLPCLQIRRLPLVFAGLLSLHAYGAVCLVGYVIAPLAPCSAEYWLMSLYLPFGIAMFQTANSQFFYISSRQKSYAYRTSLRDSHPIEQEQADKLSSSRWRRILRGVDRPNGMTRMVVFMAIGLGVQLALAFIIFFGSKKFHPSYGFIDYTVQGTQAQVRMMCSKGWEWWPTIVWQFFWTWVYAPYMLWKSRNVRDVHGWRIQTICCCLVGLPASPLWLTGLYAPQMAPVNQYLIPPGWFAISIFFTEVFAIVFPIVQVLKTQSLQQETLDAIASWEKRNQLHFHGDGSIDSETKSGKSAIYSGTTIQTDLSSPTTTTKASFDSQKSDLLTMVGLENALRANPDPLLQFAALKDFSGENVSFLTHVAAWKQAWSLKPSTPSSNPTTHHHAQFVAATRIYASFVSLQFSEFPINVSSRRIKHLHSIFEAAATQLFRNASTSALSDSATPFDAPPPDASSTVDLQSGLNLDTLGKSNLKSALQVSDMGQDRALEAWEVHEAFGVDVFDEAEGEIKYLVLTNTWPKFVNSGYAMSGLGRDKEGEEGGRGEWWVKRMLCDRG</sequence>
<dbReference type="InterPro" id="IPR044926">
    <property type="entry name" value="RGS_subdomain_2"/>
</dbReference>
<dbReference type="EMBL" id="ML996137">
    <property type="protein sequence ID" value="KAF2735269.1"/>
    <property type="molecule type" value="Genomic_DNA"/>
</dbReference>
<protein>
    <recommendedName>
        <fullName evidence="4">RGS domain-containing protein</fullName>
    </recommendedName>
</protein>